<evidence type="ECO:0000313" key="3">
    <source>
        <dbReference type="Proteomes" id="UP001432027"/>
    </source>
</evidence>
<feature type="domain" description="DUF4440" evidence="1">
    <location>
        <begin position="45"/>
        <end position="142"/>
    </location>
</feature>
<proteinExistence type="predicted"/>
<feature type="non-terminal residue" evidence="2">
    <location>
        <position position="1"/>
    </location>
</feature>
<accession>A0AAV5TL51</accession>
<gene>
    <name evidence="2" type="ORF">PENTCL1PPCAC_17200</name>
</gene>
<evidence type="ECO:0000259" key="1">
    <source>
        <dbReference type="Pfam" id="PF14534"/>
    </source>
</evidence>
<evidence type="ECO:0000313" key="2">
    <source>
        <dbReference type="EMBL" id="GMS95025.1"/>
    </source>
</evidence>
<dbReference type="Pfam" id="PF14534">
    <property type="entry name" value="DUF4440"/>
    <property type="match status" value="1"/>
</dbReference>
<keyword evidence="3" id="KW-1185">Reference proteome</keyword>
<dbReference type="AlphaFoldDB" id="A0AAV5TL51"/>
<dbReference type="InterPro" id="IPR027843">
    <property type="entry name" value="DUF4440"/>
</dbReference>
<sequence length="151" mass="17238">PFPLAESCIREGLSFLSPVQSPHTTVMCYMEFSAIYNELSKLTCDNYNSGNLDALLSQYDEHAVILDRTSGKVGYGEEQIRALLMEDMGKLEFKPTDKEIIPLAGDRFYTNCQYENTIRSTGVIVRGSFQEIWAKRGDEWKVIFVTYDQRA</sequence>
<protein>
    <recommendedName>
        <fullName evidence="1">DUF4440 domain-containing protein</fullName>
    </recommendedName>
</protein>
<dbReference type="Proteomes" id="UP001432027">
    <property type="component" value="Unassembled WGS sequence"/>
</dbReference>
<reference evidence="2" key="1">
    <citation type="submission" date="2023-10" db="EMBL/GenBank/DDBJ databases">
        <title>Genome assembly of Pristionchus species.</title>
        <authorList>
            <person name="Yoshida K."/>
            <person name="Sommer R.J."/>
        </authorList>
    </citation>
    <scope>NUCLEOTIDE SEQUENCE</scope>
    <source>
        <strain evidence="2">RS0144</strain>
    </source>
</reference>
<comment type="caution">
    <text evidence="2">The sequence shown here is derived from an EMBL/GenBank/DDBJ whole genome shotgun (WGS) entry which is preliminary data.</text>
</comment>
<dbReference type="Gene3D" id="3.10.450.50">
    <property type="match status" value="1"/>
</dbReference>
<name>A0AAV5TL51_9BILA</name>
<dbReference type="EMBL" id="BTSX01000004">
    <property type="protein sequence ID" value="GMS95025.1"/>
    <property type="molecule type" value="Genomic_DNA"/>
</dbReference>
<organism evidence="2 3">
    <name type="scientific">Pristionchus entomophagus</name>
    <dbReference type="NCBI Taxonomy" id="358040"/>
    <lineage>
        <taxon>Eukaryota</taxon>
        <taxon>Metazoa</taxon>
        <taxon>Ecdysozoa</taxon>
        <taxon>Nematoda</taxon>
        <taxon>Chromadorea</taxon>
        <taxon>Rhabditida</taxon>
        <taxon>Rhabditina</taxon>
        <taxon>Diplogasteromorpha</taxon>
        <taxon>Diplogasteroidea</taxon>
        <taxon>Neodiplogasteridae</taxon>
        <taxon>Pristionchus</taxon>
    </lineage>
</organism>
<dbReference type="SUPFAM" id="SSF54427">
    <property type="entry name" value="NTF2-like"/>
    <property type="match status" value="1"/>
</dbReference>
<dbReference type="InterPro" id="IPR032710">
    <property type="entry name" value="NTF2-like_dom_sf"/>
</dbReference>